<proteinExistence type="predicted"/>
<dbReference type="EMBL" id="LFYR01002110">
    <property type="protein sequence ID" value="KMZ56919.1"/>
    <property type="molecule type" value="Genomic_DNA"/>
</dbReference>
<protein>
    <submittedName>
        <fullName evidence="1">Protein TRIGALACTOSYLDIACYLGLYCEROL 4</fullName>
    </submittedName>
</protein>
<dbReference type="AlphaFoldDB" id="A0A0K9NJH0"/>
<dbReference type="STRING" id="29655.A0A0K9NJH0"/>
<accession>A0A0K9NJH0</accession>
<gene>
    <name evidence="1" type="ORF">ZOSMA_8G00630</name>
</gene>
<dbReference type="Proteomes" id="UP000036987">
    <property type="component" value="Unassembled WGS sequence"/>
</dbReference>
<dbReference type="GO" id="GO:0009941">
    <property type="term" value="C:chloroplast envelope"/>
    <property type="evidence" value="ECO:0000318"/>
    <property type="project" value="GO_Central"/>
</dbReference>
<evidence type="ECO:0000313" key="1">
    <source>
        <dbReference type="EMBL" id="KMZ56919.1"/>
    </source>
</evidence>
<dbReference type="GO" id="GO:1990052">
    <property type="term" value="P:ER to chloroplast lipid transport"/>
    <property type="evidence" value="ECO:0000318"/>
    <property type="project" value="GO_Central"/>
</dbReference>
<dbReference type="InterPro" id="IPR044160">
    <property type="entry name" value="TGD4-like"/>
</dbReference>
<organism evidence="1 2">
    <name type="scientific">Zostera marina</name>
    <name type="common">Eelgrass</name>
    <dbReference type="NCBI Taxonomy" id="29655"/>
    <lineage>
        <taxon>Eukaryota</taxon>
        <taxon>Viridiplantae</taxon>
        <taxon>Streptophyta</taxon>
        <taxon>Embryophyta</taxon>
        <taxon>Tracheophyta</taxon>
        <taxon>Spermatophyta</taxon>
        <taxon>Magnoliopsida</taxon>
        <taxon>Liliopsida</taxon>
        <taxon>Zosteraceae</taxon>
        <taxon>Zostera</taxon>
    </lineage>
</organism>
<dbReference type="GO" id="GO:0070300">
    <property type="term" value="F:phosphatidic acid binding"/>
    <property type="evidence" value="ECO:0007669"/>
    <property type="project" value="InterPro"/>
</dbReference>
<dbReference type="OrthoDB" id="512148at2759"/>
<comment type="caution">
    <text evidence="1">The sequence shown here is derived from an EMBL/GenBank/DDBJ whole genome shotgun (WGS) entry which is preliminary data.</text>
</comment>
<dbReference type="PANTHER" id="PTHR34954:SF4">
    <property type="entry name" value="PROTEIN TRIGALACTOSYLDIACYLGLYCEROL 4, CHLOROPLASTIC"/>
    <property type="match status" value="1"/>
</dbReference>
<dbReference type="GO" id="GO:0034196">
    <property type="term" value="P:acylglycerol transport"/>
    <property type="evidence" value="ECO:0007669"/>
    <property type="project" value="InterPro"/>
</dbReference>
<keyword evidence="2" id="KW-1185">Reference proteome</keyword>
<dbReference type="PANTHER" id="PTHR34954">
    <property type="entry name" value="EXPRESSED PROTEIN"/>
    <property type="match status" value="1"/>
</dbReference>
<reference evidence="2" key="1">
    <citation type="journal article" date="2016" name="Nature">
        <title>The genome of the seagrass Zostera marina reveals angiosperm adaptation to the sea.</title>
        <authorList>
            <person name="Olsen J.L."/>
            <person name="Rouze P."/>
            <person name="Verhelst B."/>
            <person name="Lin Y.-C."/>
            <person name="Bayer T."/>
            <person name="Collen J."/>
            <person name="Dattolo E."/>
            <person name="De Paoli E."/>
            <person name="Dittami S."/>
            <person name="Maumus F."/>
            <person name="Michel G."/>
            <person name="Kersting A."/>
            <person name="Lauritano C."/>
            <person name="Lohaus R."/>
            <person name="Toepel M."/>
            <person name="Tonon T."/>
            <person name="Vanneste K."/>
            <person name="Amirebrahimi M."/>
            <person name="Brakel J."/>
            <person name="Bostroem C."/>
            <person name="Chovatia M."/>
            <person name="Grimwood J."/>
            <person name="Jenkins J.W."/>
            <person name="Jueterbock A."/>
            <person name="Mraz A."/>
            <person name="Stam W.T."/>
            <person name="Tice H."/>
            <person name="Bornberg-Bauer E."/>
            <person name="Green P.J."/>
            <person name="Pearson G.A."/>
            <person name="Procaccini G."/>
            <person name="Duarte C.M."/>
            <person name="Schmutz J."/>
            <person name="Reusch T.B.H."/>
            <person name="Van de Peer Y."/>
        </authorList>
    </citation>
    <scope>NUCLEOTIDE SEQUENCE [LARGE SCALE GENOMIC DNA]</scope>
    <source>
        <strain evidence="2">cv. Finnish</strain>
    </source>
</reference>
<evidence type="ECO:0000313" key="2">
    <source>
        <dbReference type="Proteomes" id="UP000036987"/>
    </source>
</evidence>
<dbReference type="OMA" id="MDGGGFW"/>
<sequence>MVGSRKLRWTMDTGGVWDLDMETPVTLDGSVRPVPGFPLPLGISRGVRLSHTKQLEFMHQFMTCPLVPSYTPDQGFSLDHTYTFHIHNNCSASVMDRFHLSKFLKKMKEGGSDVLKGFSWFRDIGSKLTETLRVGFGSEILVTPDSSLSIEAYMENDEKIDRTKAVLHHKFLQHDLIIEAARPGLFVDKNGSYWDVPSSVSVDLASNVSDSGLSYHLCVQHNSGSPKNLKAGEDTEVPSSLLSDLCAKSAFCFTKNVDIWRKKDGKVKMVQPYDMFLSDPHVSVAGNIGSVFGAFLGDSLTKLSKDDKIQPFKPISLHAHGNNISVLVDLFASISFTAQHGNFQRLVFDLSRINSRLDFPSLAASLKGAVNMTHDLYTSKKLNMEALSAICPNVTLSLQQQIAGPFSFRVESKLRFDPTNLSGGFTSLDDSVFAIEYALQVLGSARATAWYSTKNQEAMVELRFFEC</sequence>
<name>A0A0K9NJH0_ZOSMR</name>